<dbReference type="STRING" id="1802701.A3A33_05045"/>
<dbReference type="Proteomes" id="UP000179047">
    <property type="component" value="Unassembled WGS sequence"/>
</dbReference>
<accession>A0A1F8GQ35</accession>
<dbReference type="PANTHER" id="PTHR42967:SF1">
    <property type="entry name" value="MBL FOLD METALLO-HYDROLASE"/>
    <property type="match status" value="1"/>
</dbReference>
<evidence type="ECO:0008006" key="3">
    <source>
        <dbReference type="Google" id="ProtNLM"/>
    </source>
</evidence>
<gene>
    <name evidence="1" type="ORF">A3A33_05045</name>
</gene>
<evidence type="ECO:0000313" key="2">
    <source>
        <dbReference type="Proteomes" id="UP000179047"/>
    </source>
</evidence>
<reference evidence="1 2" key="1">
    <citation type="journal article" date="2016" name="Nat. Commun.">
        <title>Thousands of microbial genomes shed light on interconnected biogeochemical processes in an aquifer system.</title>
        <authorList>
            <person name="Anantharaman K."/>
            <person name="Brown C.T."/>
            <person name="Hug L.A."/>
            <person name="Sharon I."/>
            <person name="Castelle C.J."/>
            <person name="Probst A.J."/>
            <person name="Thomas B.C."/>
            <person name="Singh A."/>
            <person name="Wilkins M.J."/>
            <person name="Karaoz U."/>
            <person name="Brodie E.L."/>
            <person name="Williams K.H."/>
            <person name="Hubbard S.S."/>
            <person name="Banfield J.F."/>
        </authorList>
    </citation>
    <scope>NUCLEOTIDE SEQUENCE [LARGE SCALE GENOMIC DNA]</scope>
</reference>
<dbReference type="SUPFAM" id="SSF56281">
    <property type="entry name" value="Metallo-hydrolase/oxidoreductase"/>
    <property type="match status" value="1"/>
</dbReference>
<evidence type="ECO:0000313" key="1">
    <source>
        <dbReference type="EMBL" id="OGN27557.1"/>
    </source>
</evidence>
<organism evidence="1 2">
    <name type="scientific">Candidatus Yanofskybacteria bacterium RIFCSPLOWO2_01_FULL_49_25</name>
    <dbReference type="NCBI Taxonomy" id="1802701"/>
    <lineage>
        <taxon>Bacteria</taxon>
        <taxon>Candidatus Yanofskyibacteriota</taxon>
    </lineage>
</organism>
<dbReference type="EMBL" id="MGKP01000029">
    <property type="protein sequence ID" value="OGN27557.1"/>
    <property type="molecule type" value="Genomic_DNA"/>
</dbReference>
<sequence length="211" mass="23607">MTITWYGQSCFRLESKDIRVLIDPFSKEIGLKPPRINDTIVALTHEHFDHNNVGEVGPETFVIRGPGEYEKSGIQIVGIQSFHDNEGGTQRGYNTIYVIKIEGITVCHLGDFGQHELTSEQLETIGEVDVLMTPIGGVYTIDGTQAVRIVEAIEPKIIIPMHYKVPGLAVDLEGPQKFIKEIGLKAEEVESLKLQQKSLPTEEMLLYTFKL</sequence>
<dbReference type="Pfam" id="PF13483">
    <property type="entry name" value="Lactamase_B_3"/>
    <property type="match status" value="1"/>
</dbReference>
<comment type="caution">
    <text evidence="1">The sequence shown here is derived from an EMBL/GenBank/DDBJ whole genome shotgun (WGS) entry which is preliminary data.</text>
</comment>
<dbReference type="PANTHER" id="PTHR42967">
    <property type="entry name" value="METAL DEPENDENT HYDROLASE"/>
    <property type="match status" value="1"/>
</dbReference>
<dbReference type="Gene3D" id="3.60.15.10">
    <property type="entry name" value="Ribonuclease Z/Hydroxyacylglutathione hydrolase-like"/>
    <property type="match status" value="1"/>
</dbReference>
<dbReference type="InterPro" id="IPR036866">
    <property type="entry name" value="RibonucZ/Hydroxyglut_hydro"/>
</dbReference>
<protein>
    <recommendedName>
        <fullName evidence="3">Lactamase</fullName>
    </recommendedName>
</protein>
<proteinExistence type="predicted"/>
<dbReference type="AlphaFoldDB" id="A0A1F8GQ35"/>
<name>A0A1F8GQ35_9BACT</name>